<gene>
    <name evidence="3" type="ORF">H5P30_17925</name>
</gene>
<dbReference type="PANTHER" id="PTHR46401">
    <property type="entry name" value="GLYCOSYLTRANSFERASE WBBK-RELATED"/>
    <property type="match status" value="1"/>
</dbReference>
<evidence type="ECO:0000259" key="2">
    <source>
        <dbReference type="Pfam" id="PF00534"/>
    </source>
</evidence>
<comment type="caution">
    <text evidence="3">The sequence shown here is derived from an EMBL/GenBank/DDBJ whole genome shotgun (WGS) entry which is preliminary data.</text>
</comment>
<dbReference type="Proteomes" id="UP000525652">
    <property type="component" value="Unassembled WGS sequence"/>
</dbReference>
<dbReference type="InterPro" id="IPR001296">
    <property type="entry name" value="Glyco_trans_1"/>
</dbReference>
<keyword evidence="1 3" id="KW-0808">Transferase</keyword>
<sequence>MGKNIGFVSTRFAGQDGVSLESAKWAQVLWDDRHVSYWYSGKSDRHPSISHCVPEAYFGFSENQWINERIWGRTRRSQDVTARIRDLAGYLKRTLYDFVEKYKIDVIVPQNVLAIPMHVPLGIALTEFLAETQIPTIAHHHDFYWERTRFSVGAVQDYLDMAFPARISNMRHVVINQAAQEQLSLRKGVSSLLIPNVFDFDNAPEGPDEYAADFRSEIGLTDEDIIFLQPTRIVPRKGIEHAIKLIGALEDPRCKLVITHEAGDEGFEYADRLMELAREENVDLRFVSDRISEVRQRDSEGRKVYTLWDAYAHADLVTYPSLYEGFGNALLEAIYFRLPIVINRYSIYVQDIEPKGFRLMEMDGFVTQHVMRQVRKVLSDPTYRREMVEHNFKTARRFYSYSVLRRNLRTLLTSLTGMTS</sequence>
<evidence type="ECO:0000256" key="1">
    <source>
        <dbReference type="ARBA" id="ARBA00022679"/>
    </source>
</evidence>
<organism evidence="3 4">
    <name type="scientific">Puniceicoccus vermicola</name>
    <dbReference type="NCBI Taxonomy" id="388746"/>
    <lineage>
        <taxon>Bacteria</taxon>
        <taxon>Pseudomonadati</taxon>
        <taxon>Verrucomicrobiota</taxon>
        <taxon>Opitutia</taxon>
        <taxon>Puniceicoccales</taxon>
        <taxon>Puniceicoccaceae</taxon>
        <taxon>Puniceicoccus</taxon>
    </lineage>
</organism>
<accession>A0A7X1E5Z6</accession>
<dbReference type="AlphaFoldDB" id="A0A7X1E5Z6"/>
<dbReference type="Gene3D" id="3.40.50.2000">
    <property type="entry name" value="Glycogen Phosphorylase B"/>
    <property type="match status" value="1"/>
</dbReference>
<dbReference type="CDD" id="cd03801">
    <property type="entry name" value="GT4_PimA-like"/>
    <property type="match status" value="1"/>
</dbReference>
<protein>
    <submittedName>
        <fullName evidence="3">Glycosyltransferase family 4 protein</fullName>
    </submittedName>
</protein>
<dbReference type="GO" id="GO:0009103">
    <property type="term" value="P:lipopolysaccharide biosynthetic process"/>
    <property type="evidence" value="ECO:0007669"/>
    <property type="project" value="TreeGrafter"/>
</dbReference>
<reference evidence="3 4" key="1">
    <citation type="submission" date="2020-07" db="EMBL/GenBank/DDBJ databases">
        <authorList>
            <person name="Feng X."/>
        </authorList>
    </citation>
    <scope>NUCLEOTIDE SEQUENCE [LARGE SCALE GENOMIC DNA]</scope>
    <source>
        <strain evidence="3 4">JCM14086</strain>
    </source>
</reference>
<dbReference type="SUPFAM" id="SSF53756">
    <property type="entry name" value="UDP-Glycosyltransferase/glycogen phosphorylase"/>
    <property type="match status" value="1"/>
</dbReference>
<evidence type="ECO:0000313" key="4">
    <source>
        <dbReference type="Proteomes" id="UP000525652"/>
    </source>
</evidence>
<evidence type="ECO:0000313" key="3">
    <source>
        <dbReference type="EMBL" id="MBC2603664.1"/>
    </source>
</evidence>
<keyword evidence="4" id="KW-1185">Reference proteome</keyword>
<dbReference type="GO" id="GO:0016757">
    <property type="term" value="F:glycosyltransferase activity"/>
    <property type="evidence" value="ECO:0007669"/>
    <property type="project" value="InterPro"/>
</dbReference>
<feature type="domain" description="Glycosyl transferase family 1" evidence="2">
    <location>
        <begin position="214"/>
        <end position="391"/>
    </location>
</feature>
<dbReference type="EMBL" id="JACHVA010000128">
    <property type="protein sequence ID" value="MBC2603664.1"/>
    <property type="molecule type" value="Genomic_DNA"/>
</dbReference>
<name>A0A7X1E5Z6_9BACT</name>
<dbReference type="RefSeq" id="WP_185694290.1">
    <property type="nucleotide sequence ID" value="NZ_JACHVA010000128.1"/>
</dbReference>
<dbReference type="PANTHER" id="PTHR46401:SF2">
    <property type="entry name" value="GLYCOSYLTRANSFERASE WBBK-RELATED"/>
    <property type="match status" value="1"/>
</dbReference>
<proteinExistence type="predicted"/>
<dbReference type="Pfam" id="PF00534">
    <property type="entry name" value="Glycos_transf_1"/>
    <property type="match status" value="1"/>
</dbReference>